<comment type="caution">
    <text evidence="2">The sequence shown here is derived from an EMBL/GenBank/DDBJ whole genome shotgun (WGS) entry which is preliminary data.</text>
</comment>
<gene>
    <name evidence="2" type="ORF">KC19_4G127500</name>
</gene>
<feature type="transmembrane region" description="Helical" evidence="1">
    <location>
        <begin position="87"/>
        <end position="113"/>
    </location>
</feature>
<sequence>MGVWWTWKAGALLRPDRRGLEVIFSIFFFIPYSLAFHSLRFCRCEDQACEVAILDNFRSHRLGMRFASGGSSGASPVSPMAADASSVLWALLGLYMTCAILIYSFCTFFLCVAEFGQPLLLYWLGPPCKRGSSLNNHGLWPH</sequence>
<keyword evidence="1" id="KW-0812">Transmembrane</keyword>
<evidence type="ECO:0000313" key="2">
    <source>
        <dbReference type="EMBL" id="KAG0579838.1"/>
    </source>
</evidence>
<accession>A0A8T0IBN7</accession>
<keyword evidence="3" id="KW-1185">Reference proteome</keyword>
<proteinExistence type="predicted"/>
<keyword evidence="1" id="KW-1133">Transmembrane helix</keyword>
<protein>
    <submittedName>
        <fullName evidence="2">Uncharacterized protein</fullName>
    </submittedName>
</protein>
<dbReference type="Proteomes" id="UP000822688">
    <property type="component" value="Chromosome 4"/>
</dbReference>
<organism evidence="2 3">
    <name type="scientific">Ceratodon purpureus</name>
    <name type="common">Fire moss</name>
    <name type="synonym">Dicranum purpureum</name>
    <dbReference type="NCBI Taxonomy" id="3225"/>
    <lineage>
        <taxon>Eukaryota</taxon>
        <taxon>Viridiplantae</taxon>
        <taxon>Streptophyta</taxon>
        <taxon>Embryophyta</taxon>
        <taxon>Bryophyta</taxon>
        <taxon>Bryophytina</taxon>
        <taxon>Bryopsida</taxon>
        <taxon>Dicranidae</taxon>
        <taxon>Pseudoditrichales</taxon>
        <taxon>Ditrichaceae</taxon>
        <taxon>Ceratodon</taxon>
    </lineage>
</organism>
<dbReference type="EMBL" id="CM026424">
    <property type="protein sequence ID" value="KAG0579838.1"/>
    <property type="molecule type" value="Genomic_DNA"/>
</dbReference>
<feature type="transmembrane region" description="Helical" evidence="1">
    <location>
        <begin position="20"/>
        <end position="39"/>
    </location>
</feature>
<evidence type="ECO:0000313" key="3">
    <source>
        <dbReference type="Proteomes" id="UP000822688"/>
    </source>
</evidence>
<evidence type="ECO:0000256" key="1">
    <source>
        <dbReference type="SAM" id="Phobius"/>
    </source>
</evidence>
<name>A0A8T0IBN7_CERPU</name>
<dbReference type="AlphaFoldDB" id="A0A8T0IBN7"/>
<reference evidence="2" key="1">
    <citation type="submission" date="2020-06" db="EMBL/GenBank/DDBJ databases">
        <title>WGS assembly of Ceratodon purpureus strain R40.</title>
        <authorList>
            <person name="Carey S.B."/>
            <person name="Jenkins J."/>
            <person name="Shu S."/>
            <person name="Lovell J.T."/>
            <person name="Sreedasyam A."/>
            <person name="Maumus F."/>
            <person name="Tiley G.P."/>
            <person name="Fernandez-Pozo N."/>
            <person name="Barry K."/>
            <person name="Chen C."/>
            <person name="Wang M."/>
            <person name="Lipzen A."/>
            <person name="Daum C."/>
            <person name="Saski C.A."/>
            <person name="Payton A.C."/>
            <person name="Mcbreen J.C."/>
            <person name="Conrad R.E."/>
            <person name="Kollar L.M."/>
            <person name="Olsson S."/>
            <person name="Huttunen S."/>
            <person name="Landis J.B."/>
            <person name="Wickett N.J."/>
            <person name="Johnson M.G."/>
            <person name="Rensing S.A."/>
            <person name="Grimwood J."/>
            <person name="Schmutz J."/>
            <person name="Mcdaniel S.F."/>
        </authorList>
    </citation>
    <scope>NUCLEOTIDE SEQUENCE</scope>
    <source>
        <strain evidence="2">R40</strain>
    </source>
</reference>
<keyword evidence="1" id="KW-0472">Membrane</keyword>